<dbReference type="EMBL" id="ASRX01000074">
    <property type="protein sequence ID" value="EYF01688.1"/>
    <property type="molecule type" value="Genomic_DNA"/>
</dbReference>
<feature type="domain" description="4Fe-4S ferredoxin-type" evidence="5">
    <location>
        <begin position="178"/>
        <end position="208"/>
    </location>
</feature>
<dbReference type="Pfam" id="PF00890">
    <property type="entry name" value="FAD_binding_2"/>
    <property type="match status" value="1"/>
</dbReference>
<evidence type="ECO:0000259" key="5">
    <source>
        <dbReference type="PROSITE" id="PS51379"/>
    </source>
</evidence>
<dbReference type="GO" id="GO:0016614">
    <property type="term" value="F:oxidoreductase activity, acting on CH-OH group of donors"/>
    <property type="evidence" value="ECO:0007669"/>
    <property type="project" value="InterPro"/>
</dbReference>
<dbReference type="InterPro" id="IPR007867">
    <property type="entry name" value="GMC_OxRtase_C"/>
</dbReference>
<dbReference type="AlphaFoldDB" id="A0A017SXK5"/>
<reference evidence="6 7" key="1">
    <citation type="submission" date="2013-05" db="EMBL/GenBank/DDBJ databases">
        <title>Genome assembly of Chondromyces apiculatus DSM 436.</title>
        <authorList>
            <person name="Sharma G."/>
            <person name="Khatri I."/>
            <person name="Kaur C."/>
            <person name="Mayilraj S."/>
            <person name="Subramanian S."/>
        </authorList>
    </citation>
    <scope>NUCLEOTIDE SEQUENCE [LARGE SCALE GENOMIC DNA]</scope>
    <source>
        <strain evidence="6 7">DSM 436</strain>
    </source>
</reference>
<proteinExistence type="inferred from homology"/>
<dbReference type="Proteomes" id="UP000019678">
    <property type="component" value="Unassembled WGS sequence"/>
</dbReference>
<dbReference type="PRINTS" id="PR00420">
    <property type="entry name" value="RNGMNOXGNASE"/>
</dbReference>
<evidence type="ECO:0000256" key="2">
    <source>
        <dbReference type="ARBA" id="ARBA00022630"/>
    </source>
</evidence>
<keyword evidence="3" id="KW-0274">FAD</keyword>
<dbReference type="PROSITE" id="PS00624">
    <property type="entry name" value="GMC_OXRED_2"/>
    <property type="match status" value="1"/>
</dbReference>
<dbReference type="InterPro" id="IPR003953">
    <property type="entry name" value="FAD-dep_OxRdtase_2_FAD-bd"/>
</dbReference>
<dbReference type="eggNOG" id="COG2303">
    <property type="taxonomic scope" value="Bacteria"/>
</dbReference>
<dbReference type="STRING" id="1192034.CAP_7893"/>
<evidence type="ECO:0000256" key="1">
    <source>
        <dbReference type="ARBA" id="ARBA00010790"/>
    </source>
</evidence>
<evidence type="ECO:0000313" key="7">
    <source>
        <dbReference type="Proteomes" id="UP000019678"/>
    </source>
</evidence>
<dbReference type="OrthoDB" id="337582at2"/>
<dbReference type="GO" id="GO:0050660">
    <property type="term" value="F:flavin adenine dinucleotide binding"/>
    <property type="evidence" value="ECO:0007669"/>
    <property type="project" value="InterPro"/>
</dbReference>
<dbReference type="InterPro" id="IPR000172">
    <property type="entry name" value="GMC_OxRdtase_N"/>
</dbReference>
<evidence type="ECO:0000256" key="3">
    <source>
        <dbReference type="ARBA" id="ARBA00022827"/>
    </source>
</evidence>
<dbReference type="SUPFAM" id="SSF51905">
    <property type="entry name" value="FAD/NAD(P)-binding domain"/>
    <property type="match status" value="1"/>
</dbReference>
<dbReference type="PANTHER" id="PTHR46056">
    <property type="entry name" value="LONG-CHAIN-ALCOHOL OXIDASE"/>
    <property type="match status" value="1"/>
</dbReference>
<dbReference type="Pfam" id="PF05199">
    <property type="entry name" value="GMC_oxred_C"/>
    <property type="match status" value="1"/>
</dbReference>
<comment type="caution">
    <text evidence="6">The sequence shown here is derived from an EMBL/GenBank/DDBJ whole genome shotgun (WGS) entry which is preliminary data.</text>
</comment>
<dbReference type="PROSITE" id="PS51379">
    <property type="entry name" value="4FE4S_FER_2"/>
    <property type="match status" value="1"/>
</dbReference>
<organism evidence="6 7">
    <name type="scientific">Chondromyces apiculatus DSM 436</name>
    <dbReference type="NCBI Taxonomy" id="1192034"/>
    <lineage>
        <taxon>Bacteria</taxon>
        <taxon>Pseudomonadati</taxon>
        <taxon>Myxococcota</taxon>
        <taxon>Polyangia</taxon>
        <taxon>Polyangiales</taxon>
        <taxon>Polyangiaceae</taxon>
        <taxon>Chondromyces</taxon>
    </lineage>
</organism>
<evidence type="ECO:0000256" key="4">
    <source>
        <dbReference type="ARBA" id="ARBA00023002"/>
    </source>
</evidence>
<keyword evidence="7" id="KW-1185">Reference proteome</keyword>
<gene>
    <name evidence="6" type="ORF">CAP_7893</name>
</gene>
<dbReference type="Gene3D" id="3.50.50.60">
    <property type="entry name" value="FAD/NAD(P)-binding domain"/>
    <property type="match status" value="2"/>
</dbReference>
<dbReference type="InterPro" id="IPR036188">
    <property type="entry name" value="FAD/NAD-bd_sf"/>
</dbReference>
<keyword evidence="2" id="KW-0285">Flavoprotein</keyword>
<keyword evidence="4" id="KW-0560">Oxidoreductase</keyword>
<dbReference type="RefSeq" id="WP_044248948.1">
    <property type="nucleotide sequence ID" value="NZ_ASRX01000074.1"/>
</dbReference>
<comment type="similarity">
    <text evidence="1">Belongs to the GMC oxidoreductase family.</text>
</comment>
<dbReference type="PANTHER" id="PTHR46056:SF12">
    <property type="entry name" value="LONG-CHAIN-ALCOHOL OXIDASE"/>
    <property type="match status" value="1"/>
</dbReference>
<protein>
    <submittedName>
        <fullName evidence="6">Putative OXIDOREDUCTASE GMC-TYPE</fullName>
    </submittedName>
</protein>
<sequence>MNREIASTEPIVDGRDLAVGFDEACDVVVVGSGAGGAVMATLLAEAGKRVIVLEEGPYHRPADYQRFQPSEAVRKIFREAGMATAFGVGQTPIISMMMGRGVGGSSLVTGGVCFRIPGEVHHHWTRELGLSELGEVQLEAAYEAVEARLHVREVPETMRSASTRLFVDGARKLGIEMKPIHRNTGDDCEGNGRCNFTCPAGAKRSVDVSYLPSAIKNGARVVADALVERVLIDRGRAAGVEGHLLGREGDPRRFRIRAPVVVAACGTLHTPLLLSASGVGQKSGALGRNITLHPAARVVARFDHPVNGWDGALQSVYSDTFAPDGIKLVGVYTAVNVLAAALPGVGPALRRRVRALQNCAVFGAMIHDEGGGQVRTGMSREPMLWYEMAPRDLGRLRRSITILCEMALAAGAKEIFTPVFGFQPLKTMDEARAMERATIDARRMECMAFHPLGSARVSNDPRRGVVDQNGECFDLPGLFVADGSILPTSIGVNSQEPIMAMTTRLAWRLSERFPKLARAASPRSVHGAATLG</sequence>
<evidence type="ECO:0000313" key="6">
    <source>
        <dbReference type="EMBL" id="EYF01688.1"/>
    </source>
</evidence>
<dbReference type="InterPro" id="IPR017896">
    <property type="entry name" value="4Fe4S_Fe-S-bd"/>
</dbReference>
<name>A0A017SXK5_9BACT</name>
<accession>A0A017SXK5</accession>
<dbReference type="Pfam" id="PF00732">
    <property type="entry name" value="GMC_oxred_N"/>
    <property type="match status" value="1"/>
</dbReference>